<sequence length="158" mass="18059">MKIFKFTLIVSILLSGSISCETDTIQISGDLQKMEATKYFDAEVFAEPYLKVYGTWKLFEVSGGFAGNGHDLNFEYLEIKEYGIYGFLSNDTLLEYGKISPAVQTTNDLRLKVDFEADEESDLFFSDSEKYVEFSGSDTLHLNSPCCDRYNYHLKRVK</sequence>
<evidence type="ECO:0000313" key="2">
    <source>
        <dbReference type="Proteomes" id="UP000428260"/>
    </source>
</evidence>
<name>A0A6I6JW20_9BACT</name>
<dbReference type="EMBL" id="CP046401">
    <property type="protein sequence ID" value="QGY45298.1"/>
    <property type="molecule type" value="Genomic_DNA"/>
</dbReference>
<dbReference type="RefSeq" id="WP_158868417.1">
    <property type="nucleotide sequence ID" value="NZ_CP046401.1"/>
</dbReference>
<organism evidence="1 2">
    <name type="scientific">Maribellus comscasis</name>
    <dbReference type="NCBI Taxonomy" id="2681766"/>
    <lineage>
        <taxon>Bacteria</taxon>
        <taxon>Pseudomonadati</taxon>
        <taxon>Bacteroidota</taxon>
        <taxon>Bacteroidia</taxon>
        <taxon>Marinilabiliales</taxon>
        <taxon>Prolixibacteraceae</taxon>
        <taxon>Maribellus</taxon>
    </lineage>
</organism>
<keyword evidence="2" id="KW-1185">Reference proteome</keyword>
<evidence type="ECO:0000313" key="1">
    <source>
        <dbReference type="EMBL" id="QGY45298.1"/>
    </source>
</evidence>
<dbReference type="KEGG" id="mcos:GM418_16945"/>
<evidence type="ECO:0008006" key="3">
    <source>
        <dbReference type="Google" id="ProtNLM"/>
    </source>
</evidence>
<protein>
    <recommendedName>
        <fullName evidence="3">Lipocalin-like domain-containing protein</fullName>
    </recommendedName>
</protein>
<proteinExistence type="predicted"/>
<dbReference type="Proteomes" id="UP000428260">
    <property type="component" value="Chromosome"/>
</dbReference>
<dbReference type="AlphaFoldDB" id="A0A6I6JW20"/>
<dbReference type="PROSITE" id="PS51257">
    <property type="entry name" value="PROKAR_LIPOPROTEIN"/>
    <property type="match status" value="1"/>
</dbReference>
<gene>
    <name evidence="1" type="ORF">GM418_16945</name>
</gene>
<accession>A0A6I6JW20</accession>
<reference evidence="1 2" key="1">
    <citation type="submission" date="2019-11" db="EMBL/GenBank/DDBJ databases">
        <authorList>
            <person name="Zheng R.K."/>
            <person name="Sun C.M."/>
        </authorList>
    </citation>
    <scope>NUCLEOTIDE SEQUENCE [LARGE SCALE GENOMIC DNA]</scope>
    <source>
        <strain evidence="1 2">WC007</strain>
    </source>
</reference>